<dbReference type="GO" id="GO:0003697">
    <property type="term" value="F:single-stranded DNA binding"/>
    <property type="evidence" value="ECO:0007669"/>
    <property type="project" value="TreeGrafter"/>
</dbReference>
<feature type="compositionally biased region" description="Polar residues" evidence="1">
    <location>
        <begin position="119"/>
        <end position="134"/>
    </location>
</feature>
<dbReference type="GO" id="GO:0035861">
    <property type="term" value="C:site of double-strand break"/>
    <property type="evidence" value="ECO:0007669"/>
    <property type="project" value="TreeGrafter"/>
</dbReference>
<dbReference type="GO" id="GO:0003690">
    <property type="term" value="F:double-stranded DNA binding"/>
    <property type="evidence" value="ECO:0007669"/>
    <property type="project" value="TreeGrafter"/>
</dbReference>
<dbReference type="GO" id="GO:0005634">
    <property type="term" value="C:nucleus"/>
    <property type="evidence" value="ECO:0007669"/>
    <property type="project" value="TreeGrafter"/>
</dbReference>
<dbReference type="GO" id="GO:0031297">
    <property type="term" value="P:replication fork processing"/>
    <property type="evidence" value="ECO:0007669"/>
    <property type="project" value="TreeGrafter"/>
</dbReference>
<dbReference type="AlphaFoldDB" id="A0A2G9ULW1"/>
<evidence type="ECO:0000313" key="3">
    <source>
        <dbReference type="Proteomes" id="UP000230423"/>
    </source>
</evidence>
<accession>A0A2G9ULW1</accession>
<dbReference type="InterPro" id="IPR052709">
    <property type="entry name" value="Transposase-MT_Hybrid"/>
</dbReference>
<feature type="compositionally biased region" description="Acidic residues" evidence="1">
    <location>
        <begin position="433"/>
        <end position="444"/>
    </location>
</feature>
<proteinExistence type="predicted"/>
<feature type="compositionally biased region" description="Basic and acidic residues" evidence="1">
    <location>
        <begin position="135"/>
        <end position="144"/>
    </location>
</feature>
<dbReference type="GO" id="GO:0046975">
    <property type="term" value="F:histone H3K36 methyltransferase activity"/>
    <property type="evidence" value="ECO:0007669"/>
    <property type="project" value="TreeGrafter"/>
</dbReference>
<keyword evidence="3" id="KW-1185">Reference proteome</keyword>
<feature type="compositionally biased region" description="Basic and acidic residues" evidence="1">
    <location>
        <begin position="368"/>
        <end position="382"/>
    </location>
</feature>
<feature type="region of interest" description="Disordered" evidence="1">
    <location>
        <begin position="339"/>
        <end position="458"/>
    </location>
</feature>
<dbReference type="Proteomes" id="UP000230423">
    <property type="component" value="Unassembled WGS sequence"/>
</dbReference>
<feature type="region of interest" description="Disordered" evidence="1">
    <location>
        <begin position="479"/>
        <end position="498"/>
    </location>
</feature>
<evidence type="ECO:0000256" key="1">
    <source>
        <dbReference type="SAM" id="MobiDB-lite"/>
    </source>
</evidence>
<gene>
    <name evidence="2" type="ORF">TELCIR_06853</name>
</gene>
<dbReference type="GO" id="GO:0000793">
    <property type="term" value="C:condensed chromosome"/>
    <property type="evidence" value="ECO:0007669"/>
    <property type="project" value="TreeGrafter"/>
</dbReference>
<dbReference type="GO" id="GO:0042800">
    <property type="term" value="F:histone H3K4 methyltransferase activity"/>
    <property type="evidence" value="ECO:0007669"/>
    <property type="project" value="TreeGrafter"/>
</dbReference>
<dbReference type="PANTHER" id="PTHR46060:SF2">
    <property type="entry name" value="HISTONE-LYSINE N-METHYLTRANSFERASE SETMAR"/>
    <property type="match status" value="1"/>
</dbReference>
<organism evidence="2 3">
    <name type="scientific">Teladorsagia circumcincta</name>
    <name type="common">Brown stomach worm</name>
    <name type="synonym">Ostertagia circumcincta</name>
    <dbReference type="NCBI Taxonomy" id="45464"/>
    <lineage>
        <taxon>Eukaryota</taxon>
        <taxon>Metazoa</taxon>
        <taxon>Ecdysozoa</taxon>
        <taxon>Nematoda</taxon>
        <taxon>Chromadorea</taxon>
        <taxon>Rhabditida</taxon>
        <taxon>Rhabditina</taxon>
        <taxon>Rhabditomorpha</taxon>
        <taxon>Strongyloidea</taxon>
        <taxon>Trichostrongylidae</taxon>
        <taxon>Teladorsagia</taxon>
    </lineage>
</organism>
<dbReference type="InterPro" id="IPR036397">
    <property type="entry name" value="RNaseH_sf"/>
</dbReference>
<feature type="non-terminal residue" evidence="2">
    <location>
        <position position="1"/>
    </location>
</feature>
<protein>
    <submittedName>
        <fullName evidence="2">Uncharacterized protein</fullName>
    </submittedName>
</protein>
<dbReference type="GO" id="GO:0006303">
    <property type="term" value="P:double-strand break repair via nonhomologous end joining"/>
    <property type="evidence" value="ECO:0007669"/>
    <property type="project" value="TreeGrafter"/>
</dbReference>
<dbReference type="EMBL" id="KZ346007">
    <property type="protein sequence ID" value="PIO71249.1"/>
    <property type="molecule type" value="Genomic_DNA"/>
</dbReference>
<dbReference type="GO" id="GO:0000014">
    <property type="term" value="F:single-stranded DNA endodeoxyribonuclease activity"/>
    <property type="evidence" value="ECO:0007669"/>
    <property type="project" value="TreeGrafter"/>
</dbReference>
<dbReference type="PANTHER" id="PTHR46060">
    <property type="entry name" value="MARINER MOS1 TRANSPOSASE-LIKE PROTEIN"/>
    <property type="match status" value="1"/>
</dbReference>
<dbReference type="OrthoDB" id="9970333at2759"/>
<name>A0A2G9ULW1_TELCI</name>
<dbReference type="Gene3D" id="3.30.420.10">
    <property type="entry name" value="Ribonuclease H-like superfamily/Ribonuclease H"/>
    <property type="match status" value="1"/>
</dbReference>
<feature type="region of interest" description="Disordered" evidence="1">
    <location>
        <begin position="119"/>
        <end position="145"/>
    </location>
</feature>
<dbReference type="GO" id="GO:0044774">
    <property type="term" value="P:mitotic DNA integrity checkpoint signaling"/>
    <property type="evidence" value="ECO:0007669"/>
    <property type="project" value="TreeGrafter"/>
</dbReference>
<reference evidence="2 3" key="1">
    <citation type="submission" date="2015-09" db="EMBL/GenBank/DDBJ databases">
        <title>Draft genome of the parasitic nematode Teladorsagia circumcincta isolate WARC Sus (inbred).</title>
        <authorList>
            <person name="Mitreva M."/>
        </authorList>
    </citation>
    <scope>NUCLEOTIDE SEQUENCE [LARGE SCALE GENOMIC DNA]</scope>
    <source>
        <strain evidence="2 3">S</strain>
    </source>
</reference>
<dbReference type="GO" id="GO:0015074">
    <property type="term" value="P:DNA integration"/>
    <property type="evidence" value="ECO:0007669"/>
    <property type="project" value="TreeGrafter"/>
</dbReference>
<feature type="compositionally biased region" description="Low complexity" evidence="1">
    <location>
        <begin position="386"/>
        <end position="398"/>
    </location>
</feature>
<sequence length="725" mass="83297">AFFLGLEIEHQLGHFPFNGISDTHKGLTQEFMTHLRLYSNLIDDKISINEDDFRILFNESMEKYFKEVVRELSYADETALESPEVSSPSTSARRSVTQMLKGRKSICVGNVPSIILQTEQSSSEKTMTAATEGQSHVDGEKTSSSDDIQIVEDVHPKPRFRNLSFLKRKYLRKEVGASAFCMLCGLERLTKRLKETPTDPLQKKIFFSCLVMDKVPATYAIRLYEEKYSGDGHVCAHHYAQAAFFVAAQTRRRPREKFSVEGLEHLPYSTLKSIADRFRSYGVVKENEDLSPDDIIKFYKYCRSLFSLSPNADNEVSPNSCSIWHILYISFAGAVSAKFPRDESGTSHNPSTVEDEPLFLDNSSSKMTCEEERIPLKIVKEDDSTEAAANGSSESGSKGTRKRRNPADDCEEVKTEFDERIPDEDDHSTSSVEEIDEQDGEMSPDDSKLRRRSSKDGVRRAMMKANPNKKFKDLVKELFANPPAPRKRERTSQKSSETLENYIRKEDQLCNRLEICSSLYLRNRRREFLDRIIVYEEKWIVYDYTYRNVGRLGKKSDPKEKAETSDISTKRRSMLTVWWSSYGVILHRVLSSSPSKESRTFTSYIRDMNKCLLEQQPWLVHGPAPIFLYDSSCGYISNAVIHIMCRFGFECLPYPYDSVYLSPHTSYVSTHFGNYLQNRKEQFEEVDDAFRDFLKTKPPSFFKEGLAELPTRWKNCINSRGDLLG</sequence>
<evidence type="ECO:0000313" key="2">
    <source>
        <dbReference type="EMBL" id="PIO71249.1"/>
    </source>
</evidence>
<dbReference type="GO" id="GO:0044547">
    <property type="term" value="F:DNA topoisomerase binding"/>
    <property type="evidence" value="ECO:0007669"/>
    <property type="project" value="TreeGrafter"/>
</dbReference>
<dbReference type="GO" id="GO:0000729">
    <property type="term" value="P:DNA double-strand break processing"/>
    <property type="evidence" value="ECO:0007669"/>
    <property type="project" value="TreeGrafter"/>
</dbReference>